<reference evidence="2" key="2">
    <citation type="submission" date="2023-05" db="EMBL/GenBank/DDBJ databases">
        <authorList>
            <person name="Schelkunov M.I."/>
        </authorList>
    </citation>
    <scope>NUCLEOTIDE SEQUENCE</scope>
    <source>
        <strain evidence="2">Hsosn_3</strain>
        <tissue evidence="2">Leaf</tissue>
    </source>
</reference>
<gene>
    <name evidence="2" type="ORF">POM88_015020</name>
</gene>
<proteinExistence type="predicted"/>
<evidence type="ECO:0000313" key="2">
    <source>
        <dbReference type="EMBL" id="KAK1386842.1"/>
    </source>
</evidence>
<evidence type="ECO:0008006" key="4">
    <source>
        <dbReference type="Google" id="ProtNLM"/>
    </source>
</evidence>
<evidence type="ECO:0000313" key="3">
    <source>
        <dbReference type="Proteomes" id="UP001237642"/>
    </source>
</evidence>
<organism evidence="2 3">
    <name type="scientific">Heracleum sosnowskyi</name>
    <dbReference type="NCBI Taxonomy" id="360622"/>
    <lineage>
        <taxon>Eukaryota</taxon>
        <taxon>Viridiplantae</taxon>
        <taxon>Streptophyta</taxon>
        <taxon>Embryophyta</taxon>
        <taxon>Tracheophyta</taxon>
        <taxon>Spermatophyta</taxon>
        <taxon>Magnoliopsida</taxon>
        <taxon>eudicotyledons</taxon>
        <taxon>Gunneridae</taxon>
        <taxon>Pentapetalae</taxon>
        <taxon>asterids</taxon>
        <taxon>campanulids</taxon>
        <taxon>Apiales</taxon>
        <taxon>Apiaceae</taxon>
        <taxon>Apioideae</taxon>
        <taxon>apioid superclade</taxon>
        <taxon>Tordylieae</taxon>
        <taxon>Tordyliinae</taxon>
        <taxon>Heracleum</taxon>
    </lineage>
</organism>
<accession>A0AAD8IJC5</accession>
<keyword evidence="3" id="KW-1185">Reference proteome</keyword>
<protein>
    <recommendedName>
        <fullName evidence="4">Protein kinase domain-containing protein</fullName>
    </recommendedName>
</protein>
<evidence type="ECO:0000256" key="1">
    <source>
        <dbReference type="SAM" id="MobiDB-lite"/>
    </source>
</evidence>
<dbReference type="InterPro" id="IPR011009">
    <property type="entry name" value="Kinase-like_dom_sf"/>
</dbReference>
<sequence>MKQLLTGLEHYHSRGVMHRDIKGIPRVNTPPPLSSRPVTTNERGLIAAPKPLRIPLNLVNPLDDMSQPWTRSPTKSKMEHVSLLELTVYWCSTNFSVEFEDVTG</sequence>
<feature type="region of interest" description="Disordered" evidence="1">
    <location>
        <begin position="20"/>
        <end position="42"/>
    </location>
</feature>
<name>A0AAD8IJC5_9APIA</name>
<dbReference type="SUPFAM" id="SSF56112">
    <property type="entry name" value="Protein kinase-like (PK-like)"/>
    <property type="match status" value="1"/>
</dbReference>
<dbReference type="AlphaFoldDB" id="A0AAD8IJC5"/>
<dbReference type="Proteomes" id="UP001237642">
    <property type="component" value="Unassembled WGS sequence"/>
</dbReference>
<reference evidence="2" key="1">
    <citation type="submission" date="2023-02" db="EMBL/GenBank/DDBJ databases">
        <title>Genome of toxic invasive species Heracleum sosnowskyi carries increased number of genes despite the absence of recent whole-genome duplications.</title>
        <authorList>
            <person name="Schelkunov M."/>
            <person name="Shtratnikova V."/>
            <person name="Makarenko M."/>
            <person name="Klepikova A."/>
            <person name="Omelchenko D."/>
            <person name="Novikova G."/>
            <person name="Obukhova E."/>
            <person name="Bogdanov V."/>
            <person name="Penin A."/>
            <person name="Logacheva M."/>
        </authorList>
    </citation>
    <scope>NUCLEOTIDE SEQUENCE</scope>
    <source>
        <strain evidence="2">Hsosn_3</strain>
        <tissue evidence="2">Leaf</tissue>
    </source>
</reference>
<dbReference type="Gene3D" id="1.10.510.10">
    <property type="entry name" value="Transferase(Phosphotransferase) domain 1"/>
    <property type="match status" value="1"/>
</dbReference>
<comment type="caution">
    <text evidence="2">The sequence shown here is derived from an EMBL/GenBank/DDBJ whole genome shotgun (WGS) entry which is preliminary data.</text>
</comment>
<dbReference type="EMBL" id="JAUIZM010000004">
    <property type="protein sequence ID" value="KAK1386842.1"/>
    <property type="molecule type" value="Genomic_DNA"/>
</dbReference>